<dbReference type="InterPro" id="IPR008979">
    <property type="entry name" value="Galactose-bd-like_sf"/>
</dbReference>
<comment type="similarity">
    <text evidence="1">Belongs to the CIA30 family.</text>
</comment>
<dbReference type="EMBL" id="LN483249">
    <property type="protein sequence ID" value="CDZ97887.1"/>
    <property type="molecule type" value="Genomic_DNA"/>
</dbReference>
<dbReference type="AlphaFoldDB" id="A0A0F7SLL3"/>
<dbReference type="GO" id="GO:0051082">
    <property type="term" value="F:unfolded protein binding"/>
    <property type="evidence" value="ECO:0007669"/>
    <property type="project" value="TreeGrafter"/>
</dbReference>
<accession>A0A0F7SLL3</accession>
<dbReference type="InterPro" id="IPR013857">
    <property type="entry name" value="NADH-UbQ_OxRdtase-assoc_prot30"/>
</dbReference>
<reference evidence="3" key="1">
    <citation type="submission" date="2014-08" db="EMBL/GenBank/DDBJ databases">
        <authorList>
            <person name="Sharma Rahul"/>
            <person name="Thines Marco"/>
        </authorList>
    </citation>
    <scope>NUCLEOTIDE SEQUENCE</scope>
</reference>
<dbReference type="PANTHER" id="PTHR13194:SF19">
    <property type="entry name" value="NAD(P)-BINDING ROSSMANN-FOLD SUPERFAMILY PROTEIN"/>
    <property type="match status" value="1"/>
</dbReference>
<dbReference type="InterPro" id="IPR039131">
    <property type="entry name" value="NDUFAF1"/>
</dbReference>
<dbReference type="PANTHER" id="PTHR13194">
    <property type="entry name" value="COMPLEX I INTERMEDIATE-ASSOCIATED PROTEIN 30"/>
    <property type="match status" value="1"/>
</dbReference>
<evidence type="ECO:0000256" key="1">
    <source>
        <dbReference type="ARBA" id="ARBA00007884"/>
    </source>
</evidence>
<organism evidence="3">
    <name type="scientific">Phaffia rhodozyma</name>
    <name type="common">Yeast</name>
    <name type="synonym">Xanthophyllomyces dendrorhous</name>
    <dbReference type="NCBI Taxonomy" id="264483"/>
    <lineage>
        <taxon>Eukaryota</taxon>
        <taxon>Fungi</taxon>
        <taxon>Dikarya</taxon>
        <taxon>Basidiomycota</taxon>
        <taxon>Agaricomycotina</taxon>
        <taxon>Tremellomycetes</taxon>
        <taxon>Cystofilobasidiales</taxon>
        <taxon>Mrakiaceae</taxon>
        <taxon>Phaffia</taxon>
    </lineage>
</organism>
<feature type="domain" description="NADH:ubiquinone oxidoreductase intermediate-associated protein 30" evidence="2">
    <location>
        <begin position="22"/>
        <end position="74"/>
    </location>
</feature>
<dbReference type="Pfam" id="PF08547">
    <property type="entry name" value="CIA30"/>
    <property type="match status" value="2"/>
</dbReference>
<feature type="domain" description="NADH:ubiquinone oxidoreductase intermediate-associated protein 30" evidence="2">
    <location>
        <begin position="163"/>
        <end position="218"/>
    </location>
</feature>
<keyword evidence="3" id="KW-0830">Ubiquinone</keyword>
<dbReference type="SUPFAM" id="SSF49785">
    <property type="entry name" value="Galactose-binding domain-like"/>
    <property type="match status" value="1"/>
</dbReference>
<sequence length="271" mass="30233">MRSTFYPPEKSPANALNNFPFELDHWKAVDDRVRGGSSQSYITSVGSGVRFYGTLDINTLGGAGFASQTYIFPSSDPLQLPIEIYSGLSVSLSPTPSSSSISPASPSSEEIPQTLTLVLKTQEATQRPDGRLSSTVSYEAQLHLPSFNILYIPSSSLSSSEKEQTTKPVFIPFDSFKPSYRGRTPPDAKPLDPSSISSISLMCRSDFGKQQGPFDFRVHDLRAIHREGESVGRRGMERVREGGAWSWVDWFFRWISSFFQRNRRDLGWSKL</sequence>
<protein>
    <submittedName>
        <fullName evidence="3">NADH:ubiquinone oxidoreductase intermediate-associated protein 30</fullName>
    </submittedName>
</protein>
<name>A0A0F7SLL3_PHARH</name>
<proteinExistence type="inferred from homology"/>
<evidence type="ECO:0000313" key="3">
    <source>
        <dbReference type="EMBL" id="CDZ97887.1"/>
    </source>
</evidence>
<dbReference type="GO" id="GO:0010257">
    <property type="term" value="P:NADH dehydrogenase complex assembly"/>
    <property type="evidence" value="ECO:0007669"/>
    <property type="project" value="TreeGrafter"/>
</dbReference>
<evidence type="ECO:0000259" key="2">
    <source>
        <dbReference type="Pfam" id="PF08547"/>
    </source>
</evidence>